<dbReference type="InterPro" id="IPR029057">
    <property type="entry name" value="PRTase-like"/>
</dbReference>
<dbReference type="SUPFAM" id="SSF53271">
    <property type="entry name" value="PRTase-like"/>
    <property type="match status" value="1"/>
</dbReference>
<reference evidence="1 2" key="1">
    <citation type="journal article" date="2016" name="Nat. Commun.">
        <title>Thousands of microbial genomes shed light on interconnected biogeochemical processes in an aquifer system.</title>
        <authorList>
            <person name="Anantharaman K."/>
            <person name="Brown C.T."/>
            <person name="Hug L.A."/>
            <person name="Sharon I."/>
            <person name="Castelle C.J."/>
            <person name="Probst A.J."/>
            <person name="Thomas B.C."/>
            <person name="Singh A."/>
            <person name="Wilkins M.J."/>
            <person name="Karaoz U."/>
            <person name="Brodie E.L."/>
            <person name="Williams K.H."/>
            <person name="Hubbard S.S."/>
            <person name="Banfield J.F."/>
        </authorList>
    </citation>
    <scope>NUCLEOTIDE SEQUENCE [LARGE SCALE GENOMIC DNA]</scope>
</reference>
<dbReference type="Proteomes" id="UP000177167">
    <property type="component" value="Unassembled WGS sequence"/>
</dbReference>
<comment type="caution">
    <text evidence="1">The sequence shown here is derived from an EMBL/GenBank/DDBJ whole genome shotgun (WGS) entry which is preliminary data.</text>
</comment>
<evidence type="ECO:0000313" key="2">
    <source>
        <dbReference type="Proteomes" id="UP000177167"/>
    </source>
</evidence>
<gene>
    <name evidence="1" type="ORF">A3J46_00670</name>
</gene>
<evidence type="ECO:0000313" key="1">
    <source>
        <dbReference type="EMBL" id="OGN10292.1"/>
    </source>
</evidence>
<protein>
    <recommendedName>
        <fullName evidence="3">Phosphoribosyltransferase domain-containing protein</fullName>
    </recommendedName>
</protein>
<evidence type="ECO:0008006" key="3">
    <source>
        <dbReference type="Google" id="ProtNLM"/>
    </source>
</evidence>
<name>A0A1F8FAY8_9BACT</name>
<accession>A0A1F8FAY8</accession>
<dbReference type="AlphaFoldDB" id="A0A1F8FAY8"/>
<sequence>MRNFSEKFPSETQREEELLRSALNSLRSRLGLGEKPKEKYAFFQFKEARDDLFEFVKSISEYLHDNEIPNLVIIDRSSRPLYMGVIEYWRSRYPDEKMPGIYFLNPKGFKQRESLSRYDIEKIQLDSRFKHDALESPQKIRTKQEVLEEFEEVYHKLLADKDKPVLVFDSCIHSGDTLDPVKKTMEEAGFEDIMIGSINPVGRRSRVRTDFHITSKDPEKGCYPFDKDRMIEKVFDHVYSQRTSDPQKRQLSIELRKEIKRIIDEHLPVQR</sequence>
<dbReference type="EMBL" id="MGJP01000011">
    <property type="protein sequence ID" value="OGN10292.1"/>
    <property type="molecule type" value="Genomic_DNA"/>
</dbReference>
<organism evidence="1 2">
    <name type="scientific">Candidatus Yanofskybacteria bacterium RIFCSPHIGHO2_02_FULL_41_11</name>
    <dbReference type="NCBI Taxonomy" id="1802675"/>
    <lineage>
        <taxon>Bacteria</taxon>
        <taxon>Candidatus Yanofskyibacteriota</taxon>
    </lineage>
</organism>
<proteinExistence type="predicted"/>